<feature type="transmembrane region" description="Helical" evidence="10">
    <location>
        <begin position="126"/>
        <end position="149"/>
    </location>
</feature>
<evidence type="ECO:0000256" key="5">
    <source>
        <dbReference type="ARBA" id="ARBA00022725"/>
    </source>
</evidence>
<comment type="similarity">
    <text evidence="10">Belongs to the insect chemoreceptor superfamily. Heteromeric odorant receptor channel (TC 1.A.69) family.</text>
</comment>
<evidence type="ECO:0000256" key="10">
    <source>
        <dbReference type="RuleBase" id="RU351113"/>
    </source>
</evidence>
<evidence type="ECO:0000313" key="11">
    <source>
        <dbReference type="EMBL" id="KAJ3663399.1"/>
    </source>
</evidence>
<evidence type="ECO:0000256" key="3">
    <source>
        <dbReference type="ARBA" id="ARBA00022606"/>
    </source>
</evidence>
<dbReference type="EMBL" id="JALNTZ010000002">
    <property type="protein sequence ID" value="KAJ3663399.1"/>
    <property type="molecule type" value="Genomic_DNA"/>
</dbReference>
<evidence type="ECO:0000256" key="8">
    <source>
        <dbReference type="ARBA" id="ARBA00023170"/>
    </source>
</evidence>
<keyword evidence="2" id="KW-1003">Cell membrane</keyword>
<keyword evidence="7 10" id="KW-0472">Membrane</keyword>
<keyword evidence="12" id="KW-1185">Reference proteome</keyword>
<feature type="transmembrane region" description="Helical" evidence="10">
    <location>
        <begin position="247"/>
        <end position="270"/>
    </location>
</feature>
<keyword evidence="9 10" id="KW-0807">Transducer</keyword>
<feature type="transmembrane region" description="Helical" evidence="10">
    <location>
        <begin position="35"/>
        <end position="62"/>
    </location>
</feature>
<dbReference type="GO" id="GO:0005886">
    <property type="term" value="C:plasma membrane"/>
    <property type="evidence" value="ECO:0007669"/>
    <property type="project" value="UniProtKB-SubCell"/>
</dbReference>
<reference evidence="11" key="1">
    <citation type="journal article" date="2023" name="G3 (Bethesda)">
        <title>Whole genome assemblies of Zophobas morio and Tenebrio molitor.</title>
        <authorList>
            <person name="Kaur S."/>
            <person name="Stinson S.A."/>
            <person name="diCenzo G.C."/>
        </authorList>
    </citation>
    <scope>NUCLEOTIDE SEQUENCE</scope>
    <source>
        <strain evidence="11">QUZm001</strain>
    </source>
</reference>
<evidence type="ECO:0000256" key="7">
    <source>
        <dbReference type="ARBA" id="ARBA00023136"/>
    </source>
</evidence>
<dbReference type="PANTHER" id="PTHR21137">
    <property type="entry name" value="ODORANT RECEPTOR"/>
    <property type="match status" value="1"/>
</dbReference>
<protein>
    <recommendedName>
        <fullName evidence="10">Odorant receptor</fullName>
    </recommendedName>
</protein>
<sequence length="378" mass="44031">MSRFDWIATIGVNLWVLRCVGLWPEKNKLYEPNFYTFYAAFNAIVIIGGHNLSQIIKIFFVYTDLEAVTATIFVLTTNILATIKMYFFVRNLNVIKQLFRQLNEQQFQPKSADQVNLIQPSLKRWMISYTVFHTIVATNVLLWSIAPLLNENQKFPFVAWYPFDTENSLNYHVVYTYQVVCIWYITAANINLDSLTYALLMYIWSQCDLLCDDLSKMNGEIGFETKFRECVKHHKQIVRFATKSNEFFNMLIFGQFATSTLVLALTMFQLSLVEDPVSEEAFTHLSYITGISTQLLLYCWFGNEVEIKSSQIPFALYKSDWFDQPTHVKKNLLIFSVRCQNPIKITALNLFALSLRTFVAILRTAWSYFAVLYKVNNP</sequence>
<dbReference type="GO" id="GO:0005549">
    <property type="term" value="F:odorant binding"/>
    <property type="evidence" value="ECO:0007669"/>
    <property type="project" value="InterPro"/>
</dbReference>
<feature type="transmembrane region" description="Helical" evidence="10">
    <location>
        <begin position="68"/>
        <end position="89"/>
    </location>
</feature>
<gene>
    <name evidence="11" type="ORF">Zmor_007667</name>
</gene>
<evidence type="ECO:0000256" key="1">
    <source>
        <dbReference type="ARBA" id="ARBA00004651"/>
    </source>
</evidence>
<feature type="transmembrane region" description="Helical" evidence="10">
    <location>
        <begin position="348"/>
        <end position="369"/>
    </location>
</feature>
<evidence type="ECO:0000313" key="12">
    <source>
        <dbReference type="Proteomes" id="UP001168821"/>
    </source>
</evidence>
<name>A0AA38MPL7_9CUCU</name>
<dbReference type="AlphaFoldDB" id="A0AA38MPL7"/>
<evidence type="ECO:0000256" key="4">
    <source>
        <dbReference type="ARBA" id="ARBA00022692"/>
    </source>
</evidence>
<dbReference type="GO" id="GO:0007165">
    <property type="term" value="P:signal transduction"/>
    <property type="evidence" value="ECO:0007669"/>
    <property type="project" value="UniProtKB-KW"/>
</dbReference>
<feature type="transmembrane region" description="Helical" evidence="10">
    <location>
        <begin position="282"/>
        <end position="301"/>
    </location>
</feature>
<evidence type="ECO:0000256" key="2">
    <source>
        <dbReference type="ARBA" id="ARBA00022475"/>
    </source>
</evidence>
<keyword evidence="6 10" id="KW-1133">Transmembrane helix</keyword>
<organism evidence="11 12">
    <name type="scientific">Zophobas morio</name>
    <dbReference type="NCBI Taxonomy" id="2755281"/>
    <lineage>
        <taxon>Eukaryota</taxon>
        <taxon>Metazoa</taxon>
        <taxon>Ecdysozoa</taxon>
        <taxon>Arthropoda</taxon>
        <taxon>Hexapoda</taxon>
        <taxon>Insecta</taxon>
        <taxon>Pterygota</taxon>
        <taxon>Neoptera</taxon>
        <taxon>Endopterygota</taxon>
        <taxon>Coleoptera</taxon>
        <taxon>Polyphaga</taxon>
        <taxon>Cucujiformia</taxon>
        <taxon>Tenebrionidae</taxon>
        <taxon>Zophobas</taxon>
    </lineage>
</organism>
<dbReference type="InterPro" id="IPR004117">
    <property type="entry name" value="7tm6_olfct_rcpt"/>
</dbReference>
<dbReference type="PANTHER" id="PTHR21137:SF35">
    <property type="entry name" value="ODORANT RECEPTOR 19A-RELATED"/>
    <property type="match status" value="1"/>
</dbReference>
<dbReference type="Pfam" id="PF02949">
    <property type="entry name" value="7tm_6"/>
    <property type="match status" value="1"/>
</dbReference>
<proteinExistence type="inferred from homology"/>
<keyword evidence="8 10" id="KW-0675">Receptor</keyword>
<keyword evidence="5 10" id="KW-0552">Olfaction</keyword>
<dbReference type="GO" id="GO:0004984">
    <property type="term" value="F:olfactory receptor activity"/>
    <property type="evidence" value="ECO:0007669"/>
    <property type="project" value="InterPro"/>
</dbReference>
<accession>A0AA38MPL7</accession>
<feature type="transmembrane region" description="Helical" evidence="10">
    <location>
        <begin position="169"/>
        <end position="192"/>
    </location>
</feature>
<keyword evidence="3 10" id="KW-0716">Sensory transduction</keyword>
<comment type="subcellular location">
    <subcellularLocation>
        <location evidence="1 10">Cell membrane</location>
        <topology evidence="1 10">Multi-pass membrane protein</topology>
    </subcellularLocation>
</comment>
<comment type="caution">
    <text evidence="11">The sequence shown here is derived from an EMBL/GenBank/DDBJ whole genome shotgun (WGS) entry which is preliminary data.</text>
</comment>
<dbReference type="Proteomes" id="UP001168821">
    <property type="component" value="Unassembled WGS sequence"/>
</dbReference>
<evidence type="ECO:0000256" key="6">
    <source>
        <dbReference type="ARBA" id="ARBA00022989"/>
    </source>
</evidence>
<keyword evidence="4 10" id="KW-0812">Transmembrane</keyword>
<evidence type="ECO:0000256" key="9">
    <source>
        <dbReference type="ARBA" id="ARBA00023224"/>
    </source>
</evidence>